<organism evidence="2">
    <name type="scientific">Tanacetum cinerariifolium</name>
    <name type="common">Dalmatian daisy</name>
    <name type="synonym">Chrysanthemum cinerariifolium</name>
    <dbReference type="NCBI Taxonomy" id="118510"/>
    <lineage>
        <taxon>Eukaryota</taxon>
        <taxon>Viridiplantae</taxon>
        <taxon>Streptophyta</taxon>
        <taxon>Embryophyta</taxon>
        <taxon>Tracheophyta</taxon>
        <taxon>Spermatophyta</taxon>
        <taxon>Magnoliopsida</taxon>
        <taxon>eudicotyledons</taxon>
        <taxon>Gunneridae</taxon>
        <taxon>Pentapetalae</taxon>
        <taxon>asterids</taxon>
        <taxon>campanulids</taxon>
        <taxon>Asterales</taxon>
        <taxon>Asteraceae</taxon>
        <taxon>Asteroideae</taxon>
        <taxon>Anthemideae</taxon>
        <taxon>Anthemidinae</taxon>
        <taxon>Tanacetum</taxon>
    </lineage>
</organism>
<sequence>TAPSRVVEGRLAECGPRAPSRATAAPRTHGLGRRSAPHSAQPARCPALATLFARG</sequence>
<feature type="region of interest" description="Disordered" evidence="1">
    <location>
        <begin position="1"/>
        <end position="43"/>
    </location>
</feature>
<dbReference type="EMBL" id="BKCJ011850337">
    <property type="protein sequence ID" value="GFD58236.1"/>
    <property type="molecule type" value="Genomic_DNA"/>
</dbReference>
<reference evidence="2" key="1">
    <citation type="journal article" date="2019" name="Sci. Rep.">
        <title>Draft genome of Tanacetum cinerariifolium, the natural source of mosquito coil.</title>
        <authorList>
            <person name="Yamashiro T."/>
            <person name="Shiraishi A."/>
            <person name="Satake H."/>
            <person name="Nakayama K."/>
        </authorList>
    </citation>
    <scope>NUCLEOTIDE SEQUENCE</scope>
</reference>
<evidence type="ECO:0000313" key="2">
    <source>
        <dbReference type="EMBL" id="GFD58236.1"/>
    </source>
</evidence>
<feature type="non-terminal residue" evidence="2">
    <location>
        <position position="1"/>
    </location>
</feature>
<proteinExistence type="predicted"/>
<accession>A0A699XK97</accession>
<gene>
    <name evidence="2" type="ORF">Tci_930205</name>
</gene>
<feature type="compositionally biased region" description="Low complexity" evidence="1">
    <location>
        <begin position="16"/>
        <end position="28"/>
    </location>
</feature>
<dbReference type="AlphaFoldDB" id="A0A699XK97"/>
<protein>
    <submittedName>
        <fullName evidence="2">Uncharacterized protein</fullName>
    </submittedName>
</protein>
<name>A0A699XK97_TANCI</name>
<comment type="caution">
    <text evidence="2">The sequence shown here is derived from an EMBL/GenBank/DDBJ whole genome shotgun (WGS) entry which is preliminary data.</text>
</comment>
<evidence type="ECO:0000256" key="1">
    <source>
        <dbReference type="SAM" id="MobiDB-lite"/>
    </source>
</evidence>